<accession>A0ABC8BX85</accession>
<dbReference type="Pfam" id="PF08281">
    <property type="entry name" value="Sigma70_r4_2"/>
    <property type="match status" value="1"/>
</dbReference>
<evidence type="ECO:0000259" key="7">
    <source>
        <dbReference type="Pfam" id="PF04542"/>
    </source>
</evidence>
<evidence type="ECO:0000313" key="10">
    <source>
        <dbReference type="Proteomes" id="UP000192251"/>
    </source>
</evidence>
<evidence type="ECO:0000256" key="4">
    <source>
        <dbReference type="ARBA" id="ARBA00023125"/>
    </source>
</evidence>
<evidence type="ECO:0000256" key="6">
    <source>
        <dbReference type="SAM" id="MobiDB-lite"/>
    </source>
</evidence>
<dbReference type="AlphaFoldDB" id="A0ABC8BX85"/>
<dbReference type="InterPro" id="IPR013325">
    <property type="entry name" value="RNA_pol_sigma_r2"/>
</dbReference>
<reference evidence="9 10" key="1">
    <citation type="submission" date="2017-04" db="EMBL/GenBank/DDBJ databases">
        <title>The complete genome sequence of Streptomyces albolongus YIM 101047, the producer of novel bafilomycins and novel odoriferous sesquiterpenoids.</title>
        <authorList>
            <person name="Yin M."/>
            <person name="Jiang Y."/>
        </authorList>
    </citation>
    <scope>NUCLEOTIDE SEQUENCE [LARGE SCALE GENOMIC DNA]</scope>
    <source>
        <strain evidence="9 10">YIM 101047</strain>
    </source>
</reference>
<dbReference type="InterPro" id="IPR014284">
    <property type="entry name" value="RNA_pol_sigma-70_dom"/>
</dbReference>
<dbReference type="Gene3D" id="1.10.10.10">
    <property type="entry name" value="Winged helix-like DNA-binding domain superfamily/Winged helix DNA-binding domain"/>
    <property type="match status" value="1"/>
</dbReference>
<gene>
    <name evidence="9" type="ORF">B7C62_23560</name>
</gene>
<dbReference type="Pfam" id="PF04542">
    <property type="entry name" value="Sigma70_r2"/>
    <property type="match status" value="1"/>
</dbReference>
<dbReference type="RefSeq" id="WP_084748929.1">
    <property type="nucleotide sequence ID" value="NZ_CP020563.1"/>
</dbReference>
<dbReference type="EMBL" id="CP020563">
    <property type="protein sequence ID" value="ARF74876.1"/>
    <property type="molecule type" value="Genomic_DNA"/>
</dbReference>
<dbReference type="InterPro" id="IPR007627">
    <property type="entry name" value="RNA_pol_sigma70_r2"/>
</dbReference>
<evidence type="ECO:0000259" key="8">
    <source>
        <dbReference type="Pfam" id="PF08281"/>
    </source>
</evidence>
<organism evidence="9 10">
    <name type="scientific">Kitasatospora albolonga</name>
    <dbReference type="NCBI Taxonomy" id="68173"/>
    <lineage>
        <taxon>Bacteria</taxon>
        <taxon>Bacillati</taxon>
        <taxon>Actinomycetota</taxon>
        <taxon>Actinomycetes</taxon>
        <taxon>Kitasatosporales</taxon>
        <taxon>Streptomycetaceae</taxon>
        <taxon>Kitasatospora</taxon>
    </lineage>
</organism>
<name>A0ABC8BX85_9ACTN</name>
<dbReference type="Gene3D" id="1.10.1740.10">
    <property type="match status" value="1"/>
</dbReference>
<dbReference type="NCBIfam" id="TIGR02937">
    <property type="entry name" value="sigma70-ECF"/>
    <property type="match status" value="1"/>
</dbReference>
<dbReference type="SUPFAM" id="SSF88659">
    <property type="entry name" value="Sigma3 and sigma4 domains of RNA polymerase sigma factors"/>
    <property type="match status" value="1"/>
</dbReference>
<feature type="region of interest" description="Disordered" evidence="6">
    <location>
        <begin position="1"/>
        <end position="26"/>
    </location>
</feature>
<dbReference type="InterPro" id="IPR013324">
    <property type="entry name" value="RNA_pol_sigma_r3/r4-like"/>
</dbReference>
<evidence type="ECO:0000256" key="2">
    <source>
        <dbReference type="ARBA" id="ARBA00023015"/>
    </source>
</evidence>
<evidence type="ECO:0000256" key="5">
    <source>
        <dbReference type="ARBA" id="ARBA00023163"/>
    </source>
</evidence>
<dbReference type="PANTHER" id="PTHR43133">
    <property type="entry name" value="RNA POLYMERASE ECF-TYPE SIGMA FACTO"/>
    <property type="match status" value="1"/>
</dbReference>
<dbReference type="Proteomes" id="UP000192251">
    <property type="component" value="Chromosome"/>
</dbReference>
<protein>
    <recommendedName>
        <fullName evidence="11">RNA polymerase subunit sigma-24</fullName>
    </recommendedName>
</protein>
<dbReference type="InterPro" id="IPR013249">
    <property type="entry name" value="RNA_pol_sigma70_r4_t2"/>
</dbReference>
<dbReference type="SUPFAM" id="SSF88946">
    <property type="entry name" value="Sigma2 domain of RNA polymerase sigma factors"/>
    <property type="match status" value="1"/>
</dbReference>
<dbReference type="InterPro" id="IPR036388">
    <property type="entry name" value="WH-like_DNA-bd_sf"/>
</dbReference>
<feature type="region of interest" description="Disordered" evidence="6">
    <location>
        <begin position="182"/>
        <end position="208"/>
    </location>
</feature>
<evidence type="ECO:0000256" key="3">
    <source>
        <dbReference type="ARBA" id="ARBA00023082"/>
    </source>
</evidence>
<proteinExistence type="inferred from homology"/>
<dbReference type="KEGG" id="kab:B7C62_23560"/>
<keyword evidence="2" id="KW-0805">Transcription regulation</keyword>
<sequence>MATQTSPAPSPKPQPQPTDGELARRAADGEHRAFAELVARHQPRLLALCRRITRDDHDAHDALQNALLAAWQRMGSYENRSSVGTWLSRVAINSSLDELRRRGRRPAPAPELPLPVTPTASDDPMTTRVALLWAMDQLPPHTRDTVLLRDHYGLSYQEIAEHHHTSTDAVRARLARGRRALAGLLDSPRRRGPARPLPESPAPCDHGR</sequence>
<feature type="domain" description="RNA polymerase sigma factor 70 region 4 type 2" evidence="8">
    <location>
        <begin position="130"/>
        <end position="181"/>
    </location>
</feature>
<feature type="domain" description="RNA polymerase sigma-70 region 2" evidence="7">
    <location>
        <begin position="37"/>
        <end position="105"/>
    </location>
</feature>
<keyword evidence="4" id="KW-0238">DNA-binding</keyword>
<evidence type="ECO:0000256" key="1">
    <source>
        <dbReference type="ARBA" id="ARBA00010641"/>
    </source>
</evidence>
<evidence type="ECO:0008006" key="11">
    <source>
        <dbReference type="Google" id="ProtNLM"/>
    </source>
</evidence>
<keyword evidence="5" id="KW-0804">Transcription</keyword>
<comment type="similarity">
    <text evidence="1">Belongs to the sigma-70 factor family. ECF subfamily.</text>
</comment>
<dbReference type="PANTHER" id="PTHR43133:SF8">
    <property type="entry name" value="RNA POLYMERASE SIGMA FACTOR HI_1459-RELATED"/>
    <property type="match status" value="1"/>
</dbReference>
<dbReference type="GO" id="GO:0003677">
    <property type="term" value="F:DNA binding"/>
    <property type="evidence" value="ECO:0007669"/>
    <property type="project" value="UniProtKB-KW"/>
</dbReference>
<keyword evidence="3" id="KW-0731">Sigma factor</keyword>
<evidence type="ECO:0000313" key="9">
    <source>
        <dbReference type="EMBL" id="ARF74876.1"/>
    </source>
</evidence>
<feature type="compositionally biased region" description="Pro residues" evidence="6">
    <location>
        <begin position="107"/>
        <end position="116"/>
    </location>
</feature>
<feature type="region of interest" description="Disordered" evidence="6">
    <location>
        <begin position="102"/>
        <end position="123"/>
    </location>
</feature>
<keyword evidence="10" id="KW-1185">Reference proteome</keyword>
<dbReference type="GO" id="GO:0016987">
    <property type="term" value="F:sigma factor activity"/>
    <property type="evidence" value="ECO:0007669"/>
    <property type="project" value="UniProtKB-KW"/>
</dbReference>
<dbReference type="InterPro" id="IPR039425">
    <property type="entry name" value="RNA_pol_sigma-70-like"/>
</dbReference>